<dbReference type="InterPro" id="IPR022898">
    <property type="entry name" value="RNase_HII"/>
</dbReference>
<dbReference type="GO" id="GO:0006298">
    <property type="term" value="P:mismatch repair"/>
    <property type="evidence" value="ECO:0007669"/>
    <property type="project" value="TreeGrafter"/>
</dbReference>
<evidence type="ECO:0000256" key="5">
    <source>
        <dbReference type="ARBA" id="ARBA00007383"/>
    </source>
</evidence>
<dbReference type="PANTHER" id="PTHR10954">
    <property type="entry name" value="RIBONUCLEASE H2 SUBUNIT A"/>
    <property type="match status" value="1"/>
</dbReference>
<dbReference type="HAMAP" id="MF_00052_B">
    <property type="entry name" value="RNase_HII_B"/>
    <property type="match status" value="1"/>
</dbReference>
<evidence type="ECO:0000256" key="14">
    <source>
        <dbReference type="HAMAP-Rule" id="MF_00052"/>
    </source>
</evidence>
<accession>K9YIJ6</accession>
<keyword evidence="8 14" id="KW-0963">Cytoplasm</keyword>
<dbReference type="Gene3D" id="3.30.420.10">
    <property type="entry name" value="Ribonuclease H-like superfamily/Ribonuclease H"/>
    <property type="match status" value="1"/>
</dbReference>
<evidence type="ECO:0000256" key="4">
    <source>
        <dbReference type="ARBA" id="ARBA00004496"/>
    </source>
</evidence>
<reference evidence="19" key="1">
    <citation type="journal article" date="2013" name="Proc. Natl. Acad. Sci. U.S.A.">
        <title>Improving the coverage of the cyanobacterial phylum using diversity-driven genome sequencing.</title>
        <authorList>
            <person name="Shih P.M."/>
            <person name="Wu D."/>
            <person name="Latifi A."/>
            <person name="Axen S.D."/>
            <person name="Fewer D.P."/>
            <person name="Talla E."/>
            <person name="Calteau A."/>
            <person name="Cai F."/>
            <person name="Tandeau de Marsac N."/>
            <person name="Rippka R."/>
            <person name="Herdman M."/>
            <person name="Sivonen K."/>
            <person name="Coursin T."/>
            <person name="Laurent T."/>
            <person name="Goodwin L."/>
            <person name="Nolan M."/>
            <person name="Davenport K.W."/>
            <person name="Han C.S."/>
            <person name="Rubin E.M."/>
            <person name="Eisen J.A."/>
            <person name="Woyke T."/>
            <person name="Gugger M."/>
            <person name="Kerfeld C.A."/>
        </authorList>
    </citation>
    <scope>NUCLEOTIDE SEQUENCE [LARGE SCALE GENOMIC DNA]</scope>
    <source>
        <strain evidence="19">ATCC 29140 / PCC 7202</strain>
    </source>
</reference>
<comment type="subcellular location">
    <subcellularLocation>
        <location evidence="4 14">Cytoplasm</location>
    </subcellularLocation>
</comment>
<dbReference type="Pfam" id="PF01351">
    <property type="entry name" value="RNase_HII"/>
    <property type="match status" value="1"/>
</dbReference>
<dbReference type="GO" id="GO:0004523">
    <property type="term" value="F:RNA-DNA hybrid ribonuclease activity"/>
    <property type="evidence" value="ECO:0007669"/>
    <property type="project" value="UniProtKB-UniRule"/>
</dbReference>
<proteinExistence type="inferred from homology"/>
<dbReference type="InterPro" id="IPR036397">
    <property type="entry name" value="RNaseH_sf"/>
</dbReference>
<comment type="function">
    <text evidence="3 14 16">Endonuclease that specifically degrades the RNA of RNA-DNA hybrids.</text>
</comment>
<evidence type="ECO:0000256" key="12">
    <source>
        <dbReference type="ARBA" id="ARBA00022801"/>
    </source>
</evidence>
<evidence type="ECO:0000256" key="2">
    <source>
        <dbReference type="ARBA" id="ARBA00001946"/>
    </source>
</evidence>
<evidence type="ECO:0000256" key="1">
    <source>
        <dbReference type="ARBA" id="ARBA00000077"/>
    </source>
</evidence>
<feature type="binding site" evidence="14 15">
    <location>
        <position position="22"/>
    </location>
    <ligand>
        <name>a divalent metal cation</name>
        <dbReference type="ChEBI" id="CHEBI:60240"/>
    </ligand>
</feature>
<dbReference type="PROSITE" id="PS51975">
    <property type="entry name" value="RNASE_H_2"/>
    <property type="match status" value="1"/>
</dbReference>
<evidence type="ECO:0000256" key="16">
    <source>
        <dbReference type="RuleBase" id="RU003515"/>
    </source>
</evidence>
<evidence type="ECO:0000259" key="17">
    <source>
        <dbReference type="PROSITE" id="PS51975"/>
    </source>
</evidence>
<dbReference type="AlphaFoldDB" id="K9YIJ6"/>
<evidence type="ECO:0000256" key="6">
    <source>
        <dbReference type="ARBA" id="ARBA00012180"/>
    </source>
</evidence>
<dbReference type="PANTHER" id="PTHR10954:SF18">
    <property type="entry name" value="RIBONUCLEASE HII"/>
    <property type="match status" value="1"/>
</dbReference>
<dbReference type="KEGG" id="csn:Cyast_0322"/>
<dbReference type="GO" id="GO:0030145">
    <property type="term" value="F:manganese ion binding"/>
    <property type="evidence" value="ECO:0007669"/>
    <property type="project" value="UniProtKB-UniRule"/>
</dbReference>
<keyword evidence="10 14" id="KW-0479">Metal-binding</keyword>
<dbReference type="InterPro" id="IPR012337">
    <property type="entry name" value="RNaseH-like_sf"/>
</dbReference>
<feature type="domain" description="RNase H type-2" evidence="17">
    <location>
        <begin position="15"/>
        <end position="207"/>
    </location>
</feature>
<dbReference type="EMBL" id="CP003940">
    <property type="protein sequence ID" value="AFZ46302.1"/>
    <property type="molecule type" value="Genomic_DNA"/>
</dbReference>
<feature type="binding site" evidence="14 15">
    <location>
        <position position="117"/>
    </location>
    <ligand>
        <name>a divalent metal cation</name>
        <dbReference type="ChEBI" id="CHEBI:60240"/>
    </ligand>
</feature>
<comment type="cofactor">
    <cofactor evidence="14 15">
        <name>Mn(2+)</name>
        <dbReference type="ChEBI" id="CHEBI:29035"/>
    </cofactor>
    <cofactor evidence="14 15">
        <name>Mg(2+)</name>
        <dbReference type="ChEBI" id="CHEBI:18420"/>
    </cofactor>
    <text evidence="14 15">Manganese or magnesium. Binds 1 divalent metal ion per monomer in the absence of substrate. May bind a second metal ion after substrate binding.</text>
</comment>
<dbReference type="InterPro" id="IPR001352">
    <property type="entry name" value="RNase_HII/HIII"/>
</dbReference>
<dbReference type="eggNOG" id="COG0164">
    <property type="taxonomic scope" value="Bacteria"/>
</dbReference>
<evidence type="ECO:0000256" key="10">
    <source>
        <dbReference type="ARBA" id="ARBA00022723"/>
    </source>
</evidence>
<evidence type="ECO:0000256" key="9">
    <source>
        <dbReference type="ARBA" id="ARBA00022722"/>
    </source>
</evidence>
<comment type="cofactor">
    <cofactor evidence="2">
        <name>Mg(2+)</name>
        <dbReference type="ChEBI" id="CHEBI:18420"/>
    </cofactor>
</comment>
<evidence type="ECO:0000256" key="7">
    <source>
        <dbReference type="ARBA" id="ARBA00019179"/>
    </source>
</evidence>
<keyword evidence="19" id="KW-1185">Reference proteome</keyword>
<organism evidence="18 19">
    <name type="scientific">Cyanobacterium stanieri (strain ATCC 29140 / PCC 7202)</name>
    <dbReference type="NCBI Taxonomy" id="292563"/>
    <lineage>
        <taxon>Bacteria</taxon>
        <taxon>Bacillati</taxon>
        <taxon>Cyanobacteriota</taxon>
        <taxon>Cyanophyceae</taxon>
        <taxon>Oscillatoriophycideae</taxon>
        <taxon>Chroococcales</taxon>
        <taxon>Geminocystaceae</taxon>
        <taxon>Cyanobacterium</taxon>
    </lineage>
</organism>
<dbReference type="InterPro" id="IPR024567">
    <property type="entry name" value="RNase_HII/HIII_dom"/>
</dbReference>
<evidence type="ECO:0000256" key="13">
    <source>
        <dbReference type="ARBA" id="ARBA00023211"/>
    </source>
</evidence>
<dbReference type="SUPFAM" id="SSF53098">
    <property type="entry name" value="Ribonuclease H-like"/>
    <property type="match status" value="1"/>
</dbReference>
<dbReference type="PATRIC" id="fig|292563.3.peg.337"/>
<keyword evidence="11 14" id="KW-0255">Endonuclease</keyword>
<evidence type="ECO:0000256" key="11">
    <source>
        <dbReference type="ARBA" id="ARBA00022759"/>
    </source>
</evidence>
<evidence type="ECO:0000256" key="3">
    <source>
        <dbReference type="ARBA" id="ARBA00004065"/>
    </source>
</evidence>
<gene>
    <name evidence="14" type="primary">rnhB</name>
    <name evidence="18" type="ordered locus">Cyast_0322</name>
</gene>
<name>K9YIJ6_CYASC</name>
<keyword evidence="12 14" id="KW-0378">Hydrolase</keyword>
<evidence type="ECO:0000313" key="19">
    <source>
        <dbReference type="Proteomes" id="UP000010483"/>
    </source>
</evidence>
<comment type="similarity">
    <text evidence="5 14 16">Belongs to the RNase HII family.</text>
</comment>
<dbReference type="HOGENOM" id="CLU_036532_3_2_3"/>
<evidence type="ECO:0000313" key="18">
    <source>
        <dbReference type="EMBL" id="AFZ46302.1"/>
    </source>
</evidence>
<dbReference type="GO" id="GO:0003723">
    <property type="term" value="F:RNA binding"/>
    <property type="evidence" value="ECO:0007669"/>
    <property type="project" value="UniProtKB-UniRule"/>
</dbReference>
<sequence length="207" mass="22956">MRDDAFALESLAPTALVAGVDEVGRGCLFGEVVAVAVVMPMHKIHLLADLGVKDSKKLSPKKREALVPQIQSVVRDYAVGAVDVATIDKINILQASLLGMYEAISTLKFTPELCLVDGNQRIPHLDLPQTTMIQGDGRSPLIAAASILAKVWRDQKMVEYSQQYPHYDLEHNKGYGTKKHLRAIEQYGITPHHRRSFAPISRQMNLF</sequence>
<dbReference type="GO" id="GO:0005737">
    <property type="term" value="C:cytoplasm"/>
    <property type="evidence" value="ECO:0007669"/>
    <property type="project" value="UniProtKB-SubCell"/>
</dbReference>
<keyword evidence="13 14" id="KW-0464">Manganese</keyword>
<evidence type="ECO:0000256" key="8">
    <source>
        <dbReference type="ARBA" id="ARBA00022490"/>
    </source>
</evidence>
<dbReference type="GO" id="GO:0043137">
    <property type="term" value="P:DNA replication, removal of RNA primer"/>
    <property type="evidence" value="ECO:0007669"/>
    <property type="project" value="TreeGrafter"/>
</dbReference>
<dbReference type="CDD" id="cd07182">
    <property type="entry name" value="RNase_HII_bacteria_HII_like"/>
    <property type="match status" value="1"/>
</dbReference>
<evidence type="ECO:0000256" key="15">
    <source>
        <dbReference type="PROSITE-ProRule" id="PRU01319"/>
    </source>
</evidence>
<feature type="binding site" evidence="14 15">
    <location>
        <position position="21"/>
    </location>
    <ligand>
        <name>a divalent metal cation</name>
        <dbReference type="ChEBI" id="CHEBI:60240"/>
    </ligand>
</feature>
<protein>
    <recommendedName>
        <fullName evidence="7 14">Ribonuclease HII</fullName>
        <shortName evidence="14">RNase HII</shortName>
        <ecNumber evidence="6 14">3.1.26.4</ecNumber>
    </recommendedName>
</protein>
<dbReference type="EC" id="3.1.26.4" evidence="6 14"/>
<comment type="catalytic activity">
    <reaction evidence="1 14 15 16">
        <text>Endonucleolytic cleavage to 5'-phosphomonoester.</text>
        <dbReference type="EC" id="3.1.26.4"/>
    </reaction>
</comment>
<dbReference type="NCBIfam" id="NF000595">
    <property type="entry name" value="PRK00015.1-3"/>
    <property type="match status" value="1"/>
</dbReference>
<dbReference type="GO" id="GO:0032299">
    <property type="term" value="C:ribonuclease H2 complex"/>
    <property type="evidence" value="ECO:0007669"/>
    <property type="project" value="TreeGrafter"/>
</dbReference>
<dbReference type="Proteomes" id="UP000010483">
    <property type="component" value="Chromosome"/>
</dbReference>
<keyword evidence="9 14" id="KW-0540">Nuclease</keyword>
<dbReference type="STRING" id="292563.Cyast_0322"/>